<dbReference type="SUPFAM" id="SSF52540">
    <property type="entry name" value="P-loop containing nucleoside triphosphate hydrolases"/>
    <property type="match status" value="1"/>
</dbReference>
<reference evidence="1 2" key="1">
    <citation type="submission" date="2019-01" db="EMBL/GenBank/DDBJ databases">
        <title>Complete sequence and annotation of the Mycoplasma phocirhinis strain 852T genome.</title>
        <authorList>
            <person name="Frasca S.Jr."/>
            <person name="Kutish G.F."/>
            <person name="Castellanos Gell J."/>
            <person name="Michaels D.L."/>
            <person name="Brown D.R."/>
        </authorList>
    </citation>
    <scope>NUCLEOTIDE SEQUENCE [LARGE SCALE GENOMIC DNA]</scope>
    <source>
        <strain evidence="1 2">852</strain>
    </source>
</reference>
<dbReference type="InterPro" id="IPR027417">
    <property type="entry name" value="P-loop_NTPase"/>
</dbReference>
<dbReference type="KEGG" id="mphi:EG856_02600"/>
<organism evidence="1 2">
    <name type="scientific">Mycoplasmopsis phocirhinis</name>
    <dbReference type="NCBI Taxonomy" id="142650"/>
    <lineage>
        <taxon>Bacteria</taxon>
        <taxon>Bacillati</taxon>
        <taxon>Mycoplasmatota</taxon>
        <taxon>Mycoplasmoidales</taxon>
        <taxon>Metamycoplasmataceae</taxon>
        <taxon>Mycoplasmopsis</taxon>
    </lineage>
</organism>
<dbReference type="EMBL" id="CP034841">
    <property type="protein sequence ID" value="QBF34793.1"/>
    <property type="molecule type" value="Genomic_DNA"/>
</dbReference>
<dbReference type="Gene3D" id="3.40.50.300">
    <property type="entry name" value="P-loop containing nucleotide triphosphate hydrolases"/>
    <property type="match status" value="1"/>
</dbReference>
<protein>
    <submittedName>
        <fullName evidence="1">Dephospho-CoA kinase</fullName>
    </submittedName>
</protein>
<dbReference type="AlphaFoldDB" id="A0A4P6MNZ4"/>
<keyword evidence="1" id="KW-0808">Transferase</keyword>
<keyword evidence="2" id="KW-1185">Reference proteome</keyword>
<gene>
    <name evidence="1" type="ORF">EG856_02600</name>
</gene>
<evidence type="ECO:0000313" key="1">
    <source>
        <dbReference type="EMBL" id="QBF34793.1"/>
    </source>
</evidence>
<sequence length="190" mass="21801">MIAVIGKIGVGKTTFLKNSGLDLNKVFFADKFIENEYQKKGIIFEQIKSKIGIFLIENEQVSKKRIRLWLNENNTNIDKLEKIIFPVIFDELKNGNYAFVELPVLFNKNINFLPLFSAVLCLSTSEKKRQKNLFKRNVNKLTIKALDAKNSPKIAKISLFSKITIVDIYGENFLSTEQNKKNINLVQAII</sequence>
<dbReference type="Proteomes" id="UP000289326">
    <property type="component" value="Chromosome"/>
</dbReference>
<dbReference type="RefSeq" id="WP_130429570.1">
    <property type="nucleotide sequence ID" value="NZ_CP034841.1"/>
</dbReference>
<keyword evidence="1" id="KW-0418">Kinase</keyword>
<accession>A0A4P6MNZ4</accession>
<name>A0A4P6MNZ4_9BACT</name>
<dbReference type="GO" id="GO:0016301">
    <property type="term" value="F:kinase activity"/>
    <property type="evidence" value="ECO:0007669"/>
    <property type="project" value="UniProtKB-KW"/>
</dbReference>
<proteinExistence type="predicted"/>
<evidence type="ECO:0000313" key="2">
    <source>
        <dbReference type="Proteomes" id="UP000289326"/>
    </source>
</evidence>
<dbReference type="OrthoDB" id="399073at2"/>